<organism evidence="1 2">
    <name type="scientific">Trichocladium antarcticum</name>
    <dbReference type="NCBI Taxonomy" id="1450529"/>
    <lineage>
        <taxon>Eukaryota</taxon>
        <taxon>Fungi</taxon>
        <taxon>Dikarya</taxon>
        <taxon>Ascomycota</taxon>
        <taxon>Pezizomycotina</taxon>
        <taxon>Sordariomycetes</taxon>
        <taxon>Sordariomycetidae</taxon>
        <taxon>Sordariales</taxon>
        <taxon>Chaetomiaceae</taxon>
        <taxon>Trichocladium</taxon>
    </lineage>
</organism>
<dbReference type="AlphaFoldDB" id="A0AAN6ZDA3"/>
<dbReference type="Proteomes" id="UP001304895">
    <property type="component" value="Unassembled WGS sequence"/>
</dbReference>
<comment type="caution">
    <text evidence="1">The sequence shown here is derived from an EMBL/GenBank/DDBJ whole genome shotgun (WGS) entry which is preliminary data.</text>
</comment>
<evidence type="ECO:0000313" key="1">
    <source>
        <dbReference type="EMBL" id="KAK4134077.1"/>
    </source>
</evidence>
<proteinExistence type="predicted"/>
<accession>A0AAN6ZDA3</accession>
<name>A0AAN6ZDA3_9PEZI</name>
<protein>
    <submittedName>
        <fullName evidence="1">Uncharacterized protein</fullName>
    </submittedName>
</protein>
<reference evidence="1" key="2">
    <citation type="submission" date="2023-05" db="EMBL/GenBank/DDBJ databases">
        <authorList>
            <consortium name="Lawrence Berkeley National Laboratory"/>
            <person name="Steindorff A."/>
            <person name="Hensen N."/>
            <person name="Bonometti L."/>
            <person name="Westerberg I."/>
            <person name="Brannstrom I.O."/>
            <person name="Guillou S."/>
            <person name="Cros-Aarteil S."/>
            <person name="Calhoun S."/>
            <person name="Haridas S."/>
            <person name="Kuo A."/>
            <person name="Mondo S."/>
            <person name="Pangilinan J."/>
            <person name="Riley R."/>
            <person name="Labutti K."/>
            <person name="Andreopoulos B."/>
            <person name="Lipzen A."/>
            <person name="Chen C."/>
            <person name="Yanf M."/>
            <person name="Daum C."/>
            <person name="Ng V."/>
            <person name="Clum A."/>
            <person name="Ohm R."/>
            <person name="Martin F."/>
            <person name="Silar P."/>
            <person name="Natvig D."/>
            <person name="Lalanne C."/>
            <person name="Gautier V."/>
            <person name="Ament-Velasquez S.L."/>
            <person name="Kruys A."/>
            <person name="Hutchinson M.I."/>
            <person name="Powell A.J."/>
            <person name="Barry K."/>
            <person name="Miller A.N."/>
            <person name="Grigoriev I.V."/>
            <person name="Debuchy R."/>
            <person name="Gladieux P."/>
            <person name="Thoren M.H."/>
            <person name="Johannesson H."/>
        </authorList>
    </citation>
    <scope>NUCLEOTIDE SEQUENCE</scope>
    <source>
        <strain evidence="1">CBS 123565</strain>
    </source>
</reference>
<gene>
    <name evidence="1" type="ORF">BT67DRAFT_307130</name>
</gene>
<reference evidence="1" key="1">
    <citation type="journal article" date="2023" name="Mol. Phylogenet. Evol.">
        <title>Genome-scale phylogeny and comparative genomics of the fungal order Sordariales.</title>
        <authorList>
            <person name="Hensen N."/>
            <person name="Bonometti L."/>
            <person name="Westerberg I."/>
            <person name="Brannstrom I.O."/>
            <person name="Guillou S."/>
            <person name="Cros-Aarteil S."/>
            <person name="Calhoun S."/>
            <person name="Haridas S."/>
            <person name="Kuo A."/>
            <person name="Mondo S."/>
            <person name="Pangilinan J."/>
            <person name="Riley R."/>
            <person name="LaButti K."/>
            <person name="Andreopoulos B."/>
            <person name="Lipzen A."/>
            <person name="Chen C."/>
            <person name="Yan M."/>
            <person name="Daum C."/>
            <person name="Ng V."/>
            <person name="Clum A."/>
            <person name="Steindorff A."/>
            <person name="Ohm R.A."/>
            <person name="Martin F."/>
            <person name="Silar P."/>
            <person name="Natvig D.O."/>
            <person name="Lalanne C."/>
            <person name="Gautier V."/>
            <person name="Ament-Velasquez S.L."/>
            <person name="Kruys A."/>
            <person name="Hutchinson M.I."/>
            <person name="Powell A.J."/>
            <person name="Barry K."/>
            <person name="Miller A.N."/>
            <person name="Grigoriev I.V."/>
            <person name="Debuchy R."/>
            <person name="Gladieux P."/>
            <person name="Hiltunen Thoren M."/>
            <person name="Johannesson H."/>
        </authorList>
    </citation>
    <scope>NUCLEOTIDE SEQUENCE</scope>
    <source>
        <strain evidence="1">CBS 123565</strain>
    </source>
</reference>
<sequence>MAQVRPSGTSWSRPKYTAKHIHVPPRNLYLNPCGRPGSVSGGVGCKMNTNQQLDLEGVTLSASLPSNLVLNSQLLTPSWAVLAGGCSTVKYTRLLTQTPLGI</sequence>
<dbReference type="EMBL" id="MU853409">
    <property type="protein sequence ID" value="KAK4134077.1"/>
    <property type="molecule type" value="Genomic_DNA"/>
</dbReference>
<evidence type="ECO:0000313" key="2">
    <source>
        <dbReference type="Proteomes" id="UP001304895"/>
    </source>
</evidence>
<keyword evidence="2" id="KW-1185">Reference proteome</keyword>